<dbReference type="UniPathway" id="UPA00148"/>
<dbReference type="AlphaFoldDB" id="A0A7X2NH99"/>
<dbReference type="NCBIfam" id="TIGR02469">
    <property type="entry name" value="CbiT"/>
    <property type="match status" value="1"/>
</dbReference>
<dbReference type="Gene3D" id="3.40.50.150">
    <property type="entry name" value="Vaccinia Virus protein VP39"/>
    <property type="match status" value="1"/>
</dbReference>
<dbReference type="InterPro" id="IPR050714">
    <property type="entry name" value="Cobalamin_biosynth_MTase"/>
</dbReference>
<dbReference type="RefSeq" id="WP_154576838.1">
    <property type="nucleotide sequence ID" value="NZ_VUMO01000013.1"/>
</dbReference>
<sequence length="198" mass="21090">MSEIAGYQDEAYVRGKAPMTKREIRILTIAFLNIQPEDVVVDIGAGTGGITMEAAHAAYRGKVYAVEGKEAAQALILQNKAHFDAAPVTLIAGQAPEALDQIPEMVDKIVVGGTGGEMAGIFDWAKTHLKPGGKINANFITLENAARARVLMSERFTDVEVVEIGVSRGRMVGGLTMMTAQNPVYLMTATQPSSSPSK</sequence>
<evidence type="ECO:0000256" key="1">
    <source>
        <dbReference type="ARBA" id="ARBA00004953"/>
    </source>
</evidence>
<comment type="caution">
    <text evidence="6">The sequence shown here is derived from an EMBL/GenBank/DDBJ whole genome shotgun (WGS) entry which is preliminary data.</text>
</comment>
<gene>
    <name evidence="6" type="primary">cbiT</name>
    <name evidence="6" type="ORF">FYJ52_08705</name>
</gene>
<keyword evidence="3 6" id="KW-0489">Methyltransferase</keyword>
<evidence type="ECO:0000313" key="7">
    <source>
        <dbReference type="Proteomes" id="UP000461754"/>
    </source>
</evidence>
<dbReference type="InterPro" id="IPR029063">
    <property type="entry name" value="SAM-dependent_MTases_sf"/>
</dbReference>
<protein>
    <submittedName>
        <fullName evidence="6">Precorrin-6Y C5,15-methyltransferase (Decarboxylating) subunit CbiT</fullName>
    </submittedName>
</protein>
<keyword evidence="4 6" id="KW-0808">Transferase</keyword>
<accession>A0A7X2NH99</accession>
<evidence type="ECO:0000313" key="6">
    <source>
        <dbReference type="EMBL" id="MSS20474.1"/>
    </source>
</evidence>
<evidence type="ECO:0000256" key="2">
    <source>
        <dbReference type="ARBA" id="ARBA00022573"/>
    </source>
</evidence>
<dbReference type="PANTHER" id="PTHR43182">
    <property type="entry name" value="COBALT-PRECORRIN-6B C(15)-METHYLTRANSFERASE (DECARBOXYLATING)"/>
    <property type="match status" value="1"/>
</dbReference>
<dbReference type="GO" id="GO:0032259">
    <property type="term" value="P:methylation"/>
    <property type="evidence" value="ECO:0007669"/>
    <property type="project" value="UniProtKB-KW"/>
</dbReference>
<evidence type="ECO:0000256" key="3">
    <source>
        <dbReference type="ARBA" id="ARBA00022603"/>
    </source>
</evidence>
<dbReference type="SUPFAM" id="SSF53335">
    <property type="entry name" value="S-adenosyl-L-methionine-dependent methyltransferases"/>
    <property type="match status" value="1"/>
</dbReference>
<dbReference type="GO" id="GO:0009236">
    <property type="term" value="P:cobalamin biosynthetic process"/>
    <property type="evidence" value="ECO:0007669"/>
    <property type="project" value="UniProtKB-UniPathway"/>
</dbReference>
<dbReference type="Proteomes" id="UP000461754">
    <property type="component" value="Unassembled WGS sequence"/>
</dbReference>
<organism evidence="6 7">
    <name type="scientific">Pseudoramibacter porci</name>
    <dbReference type="NCBI Taxonomy" id="2606631"/>
    <lineage>
        <taxon>Bacteria</taxon>
        <taxon>Bacillati</taxon>
        <taxon>Bacillota</taxon>
        <taxon>Clostridia</taxon>
        <taxon>Eubacteriales</taxon>
        <taxon>Eubacteriaceae</taxon>
        <taxon>Pseudoramibacter</taxon>
    </lineage>
</organism>
<keyword evidence="7" id="KW-1185">Reference proteome</keyword>
<dbReference type="PANTHER" id="PTHR43182:SF1">
    <property type="entry name" value="COBALT-PRECORRIN-7 C(5)-METHYLTRANSFERASE"/>
    <property type="match status" value="1"/>
</dbReference>
<reference evidence="6 7" key="1">
    <citation type="submission" date="2019-08" db="EMBL/GenBank/DDBJ databases">
        <title>In-depth cultivation of the pig gut microbiome towards novel bacterial diversity and tailored functional studies.</title>
        <authorList>
            <person name="Wylensek D."/>
            <person name="Hitch T.C.A."/>
            <person name="Clavel T."/>
        </authorList>
    </citation>
    <scope>NUCLEOTIDE SEQUENCE [LARGE SCALE GENOMIC DNA]</scope>
    <source>
        <strain evidence="6 7">RF-744-FAT-4</strain>
    </source>
</reference>
<evidence type="ECO:0000256" key="5">
    <source>
        <dbReference type="ARBA" id="ARBA00022691"/>
    </source>
</evidence>
<evidence type="ECO:0000256" key="4">
    <source>
        <dbReference type="ARBA" id="ARBA00022679"/>
    </source>
</evidence>
<dbReference type="GO" id="GO:0008276">
    <property type="term" value="F:protein methyltransferase activity"/>
    <property type="evidence" value="ECO:0007669"/>
    <property type="project" value="InterPro"/>
</dbReference>
<keyword evidence="5" id="KW-0949">S-adenosyl-L-methionine</keyword>
<dbReference type="CDD" id="cd02440">
    <property type="entry name" value="AdoMet_MTases"/>
    <property type="match status" value="1"/>
</dbReference>
<keyword evidence="2" id="KW-0169">Cobalamin biosynthesis</keyword>
<proteinExistence type="predicted"/>
<comment type="pathway">
    <text evidence="1">Cofactor biosynthesis; adenosylcobalamin biosynthesis.</text>
</comment>
<dbReference type="InterPro" id="IPR014008">
    <property type="entry name" value="Cbl_synth_MTase_CbiT"/>
</dbReference>
<dbReference type="EMBL" id="VUMO01000013">
    <property type="protein sequence ID" value="MSS20474.1"/>
    <property type="molecule type" value="Genomic_DNA"/>
</dbReference>
<name>A0A7X2NH99_9FIRM</name>